<feature type="transmembrane region" description="Helical" evidence="19">
    <location>
        <begin position="322"/>
        <end position="341"/>
    </location>
</feature>
<dbReference type="InterPro" id="IPR005797">
    <property type="entry name" value="Cyt_b/b6_N"/>
</dbReference>
<keyword evidence="14" id="KW-0830">Ubiquinone</keyword>
<dbReference type="Pfam" id="PF00033">
    <property type="entry name" value="Cytochrome_B"/>
    <property type="match status" value="1"/>
</dbReference>
<geneLocation type="mitochondrion" evidence="22"/>
<feature type="transmembrane region" description="Helical" evidence="19">
    <location>
        <begin position="183"/>
        <end position="204"/>
    </location>
</feature>
<keyword evidence="13 18" id="KW-0408">Iron</keyword>
<comment type="cofactor">
    <cofactor evidence="18">
        <name>heme</name>
        <dbReference type="ChEBI" id="CHEBI:30413"/>
    </cofactor>
    <text evidence="18">Binds 2 heme groups non-covalently.</text>
</comment>
<feature type="binding site" description="axial binding residue" evidence="18">
    <location>
        <position position="198"/>
    </location>
    <ligand>
        <name>heme b</name>
        <dbReference type="ChEBI" id="CHEBI:60344"/>
        <label>b566</label>
    </ligand>
    <ligandPart>
        <name>Fe</name>
        <dbReference type="ChEBI" id="CHEBI:18248"/>
    </ligandPart>
</feature>
<evidence type="ECO:0000256" key="8">
    <source>
        <dbReference type="ARBA" id="ARBA00022692"/>
    </source>
</evidence>
<name>A0A7U0R5Z7_9HYME</name>
<feature type="domain" description="Cytochrome b/b6 C-terminal region profile" evidence="21">
    <location>
        <begin position="212"/>
        <end position="381"/>
    </location>
</feature>
<dbReference type="GO" id="GO:0008121">
    <property type="term" value="F:quinol-cytochrome-c reductase activity"/>
    <property type="evidence" value="ECO:0007669"/>
    <property type="project" value="InterPro"/>
</dbReference>
<dbReference type="InterPro" id="IPR048259">
    <property type="entry name" value="Cytochrome_b_N_euk/bac"/>
</dbReference>
<dbReference type="InterPro" id="IPR036150">
    <property type="entry name" value="Cyt_b/b6_C_sf"/>
</dbReference>
<evidence type="ECO:0000256" key="19">
    <source>
        <dbReference type="RuleBase" id="RU362117"/>
    </source>
</evidence>
<evidence type="ECO:0000256" key="16">
    <source>
        <dbReference type="ARBA" id="ARBA00023136"/>
    </source>
</evidence>
<evidence type="ECO:0000256" key="11">
    <source>
        <dbReference type="ARBA" id="ARBA00022982"/>
    </source>
</evidence>
<keyword evidence="9 18" id="KW-0479">Metal-binding</keyword>
<dbReference type="InterPro" id="IPR005798">
    <property type="entry name" value="Cyt_b/b6_C"/>
</dbReference>
<evidence type="ECO:0000259" key="20">
    <source>
        <dbReference type="PROSITE" id="PS51002"/>
    </source>
</evidence>
<comment type="function">
    <text evidence="1 19">Component of the ubiquinol-cytochrome c reductase complex (complex III or cytochrome b-c1 complex) that is part of the mitochondrial respiratory chain. The b-c1 complex mediates electron transfer from ubiquinol to cytochrome c. Contributes to the generation of a proton gradient across the mitochondrial membrane that is then used for ATP synthesis.</text>
</comment>
<dbReference type="InterPro" id="IPR027387">
    <property type="entry name" value="Cytb/b6-like_sf"/>
</dbReference>
<protein>
    <recommendedName>
        <fullName evidence="4 19">Cytochrome b</fullName>
    </recommendedName>
</protein>
<feature type="transmembrane region" description="Helical" evidence="19">
    <location>
        <begin position="347"/>
        <end position="366"/>
    </location>
</feature>
<feature type="domain" description="Cytochrome b/b6 N-terminal region profile" evidence="20">
    <location>
        <begin position="1"/>
        <end position="211"/>
    </location>
</feature>
<keyword evidence="6 18" id="KW-0349">Heme</keyword>
<evidence type="ECO:0000313" key="22">
    <source>
        <dbReference type="EMBL" id="QQX27997.1"/>
    </source>
</evidence>
<evidence type="ECO:0000256" key="4">
    <source>
        <dbReference type="ARBA" id="ARBA00013531"/>
    </source>
</evidence>
<feature type="transmembrane region" description="Helical" evidence="19">
    <location>
        <begin position="225"/>
        <end position="246"/>
    </location>
</feature>
<keyword evidence="11 19" id="KW-0249">Electron transport</keyword>
<comment type="subunit">
    <text evidence="3">The main subunits of complex b-c1 are: cytochrome b, cytochrome c1 and the Rieske protein.</text>
</comment>
<evidence type="ECO:0000256" key="14">
    <source>
        <dbReference type="ARBA" id="ARBA00023075"/>
    </source>
</evidence>
<evidence type="ECO:0000256" key="3">
    <source>
        <dbReference type="ARBA" id="ARBA00011649"/>
    </source>
</evidence>
<evidence type="ECO:0000256" key="18">
    <source>
        <dbReference type="PIRSR" id="PIRSR038885-2"/>
    </source>
</evidence>
<keyword evidence="12 19" id="KW-1133">Transmembrane helix</keyword>
<comment type="cofactor">
    <cofactor evidence="19">
        <name>heme b</name>
        <dbReference type="ChEBI" id="CHEBI:60344"/>
    </cofactor>
    <text evidence="19">Binds 2 heme groups non-covalently.</text>
</comment>
<dbReference type="PIRSF" id="PIRSF038885">
    <property type="entry name" value="COB"/>
    <property type="match status" value="1"/>
</dbReference>
<feature type="binding site" description="axial binding residue" evidence="18">
    <location>
        <position position="85"/>
    </location>
    <ligand>
        <name>heme b</name>
        <dbReference type="ChEBI" id="CHEBI:60344"/>
        <label>b562</label>
    </ligand>
    <ligandPart>
        <name>Fe</name>
        <dbReference type="ChEBI" id="CHEBI:18248"/>
    </ligandPart>
</feature>
<dbReference type="GO" id="GO:0046872">
    <property type="term" value="F:metal ion binding"/>
    <property type="evidence" value="ECO:0007669"/>
    <property type="project" value="UniProtKB-UniRule"/>
</dbReference>
<dbReference type="SUPFAM" id="SSF81648">
    <property type="entry name" value="a domain/subunit of cytochrome bc1 complex (Ubiquinol-cytochrome c reductase)"/>
    <property type="match status" value="1"/>
</dbReference>
<proteinExistence type="inferred from homology"/>
<evidence type="ECO:0000256" key="2">
    <source>
        <dbReference type="ARBA" id="ARBA00004448"/>
    </source>
</evidence>
<dbReference type="SUPFAM" id="SSF81342">
    <property type="entry name" value="Transmembrane di-heme cytochromes"/>
    <property type="match status" value="1"/>
</dbReference>
<dbReference type="GO" id="GO:0016491">
    <property type="term" value="F:oxidoreductase activity"/>
    <property type="evidence" value="ECO:0007669"/>
    <property type="project" value="UniProtKB-UniRule"/>
</dbReference>
<evidence type="ECO:0000256" key="7">
    <source>
        <dbReference type="ARBA" id="ARBA00022660"/>
    </source>
</evidence>
<dbReference type="EMBL" id="MW281319">
    <property type="protein sequence ID" value="QQX27997.1"/>
    <property type="molecule type" value="Genomic_DNA"/>
</dbReference>
<sequence length="381" mass="45092">MKNSKLTFKNLILKMFFYSLIYLPTPLNINFMWNFGSMLGMFLMIQIISGFILSMHYCPNVNYAFESIIHIMKNVNSGWMIRLIHMNGASFYFILMYIHIARNLFYHSYKMKLTWLIGVTILFISMATAFLGYVLPWGQMSFWGATVITNLLSAIPYIGQMIVEWIWGGYSINNATLNRFFSLHFILPFIILIMVVLHLMFLHSTGSSNPLGSNSNLYKISFHPYYTIKDSLGFILILTLFMYLIMQNPYYLGDPDNFKIANSMITPPHIKPEWYFLFAYSILRSISNKLGGVVALLMSIMILYIMPFYWNYMIKSNKFYPLNQIIYWMFINNFIMLTWLGSQLIEYPYITLNNIFTLTYFIYFFIMPMLNKFWDLMIYNN</sequence>
<evidence type="ECO:0000256" key="9">
    <source>
        <dbReference type="ARBA" id="ARBA00022723"/>
    </source>
</evidence>
<evidence type="ECO:0000256" key="10">
    <source>
        <dbReference type="ARBA" id="ARBA00022792"/>
    </source>
</evidence>
<organism evidence="22">
    <name type="scientific">Ceratina okinawana</name>
    <dbReference type="NCBI Taxonomy" id="236018"/>
    <lineage>
        <taxon>Eukaryota</taxon>
        <taxon>Metazoa</taxon>
        <taxon>Ecdysozoa</taxon>
        <taxon>Arthropoda</taxon>
        <taxon>Hexapoda</taxon>
        <taxon>Insecta</taxon>
        <taxon>Pterygota</taxon>
        <taxon>Neoptera</taxon>
        <taxon>Endopterygota</taxon>
        <taxon>Hymenoptera</taxon>
        <taxon>Apocrita</taxon>
        <taxon>Aculeata</taxon>
        <taxon>Apoidea</taxon>
        <taxon>Anthophila</taxon>
        <taxon>Apidae</taxon>
        <taxon>Ceratina</taxon>
        <taxon>Ceratinidia</taxon>
    </lineage>
</organism>
<keyword evidence="16 19" id="KW-0472">Membrane</keyword>
<gene>
    <name evidence="22" type="primary">cob</name>
</gene>
<comment type="subcellular location">
    <subcellularLocation>
        <location evidence="2">Mitochondrion inner membrane</location>
        <topology evidence="2">Multi-pass membrane protein</topology>
    </subcellularLocation>
</comment>
<dbReference type="PROSITE" id="PS51002">
    <property type="entry name" value="CYTB_NTER"/>
    <property type="match status" value="1"/>
</dbReference>
<keyword evidence="5 19" id="KW-0813">Transport</keyword>
<keyword evidence="15 19" id="KW-0496">Mitochondrion</keyword>
<accession>A0A7U0R5Z7</accession>
<evidence type="ECO:0000256" key="5">
    <source>
        <dbReference type="ARBA" id="ARBA00022448"/>
    </source>
</evidence>
<feature type="binding site" description="axial binding residue" evidence="18">
    <location>
        <position position="99"/>
    </location>
    <ligand>
        <name>heme b</name>
        <dbReference type="ChEBI" id="CHEBI:60344"/>
        <label>b566</label>
    </ligand>
    <ligandPart>
        <name>Fe</name>
        <dbReference type="ChEBI" id="CHEBI:18248"/>
    </ligandPart>
</feature>
<keyword evidence="10" id="KW-0999">Mitochondrion inner membrane</keyword>
<dbReference type="GO" id="GO:0006122">
    <property type="term" value="P:mitochondrial electron transport, ubiquinol to cytochrome c"/>
    <property type="evidence" value="ECO:0007669"/>
    <property type="project" value="TreeGrafter"/>
</dbReference>
<dbReference type="InterPro" id="IPR016174">
    <property type="entry name" value="Di-haem_cyt_TM"/>
</dbReference>
<feature type="transmembrane region" description="Helical" evidence="19">
    <location>
        <begin position="79"/>
        <end position="101"/>
    </location>
</feature>
<feature type="transmembrane region" description="Helical" evidence="19">
    <location>
        <begin position="39"/>
        <end position="58"/>
    </location>
</feature>
<dbReference type="Pfam" id="PF00032">
    <property type="entry name" value="Cytochrom_B_C"/>
    <property type="match status" value="1"/>
</dbReference>
<reference evidence="22" key="1">
    <citation type="submission" date="2020-11" db="EMBL/GenBank/DDBJ databases">
        <title>First mtgenome sequences from three genera and phylogenetic relationships of the family Apidae based on mtgenome sequences (Hymenoptera: Apoidea).</title>
        <authorList>
            <person name="Wen Z."/>
            <person name="Chen B."/>
        </authorList>
    </citation>
    <scope>NUCLEOTIDE SEQUENCE</scope>
</reference>
<dbReference type="GO" id="GO:0005743">
    <property type="term" value="C:mitochondrial inner membrane"/>
    <property type="evidence" value="ECO:0007669"/>
    <property type="project" value="UniProtKB-SubCell"/>
</dbReference>
<dbReference type="PANTHER" id="PTHR19271:SF16">
    <property type="entry name" value="CYTOCHROME B"/>
    <property type="match status" value="1"/>
</dbReference>
<evidence type="ECO:0000256" key="13">
    <source>
        <dbReference type="ARBA" id="ARBA00023004"/>
    </source>
</evidence>
<dbReference type="AlphaFoldDB" id="A0A7U0R5Z7"/>
<dbReference type="CDD" id="cd00284">
    <property type="entry name" value="Cytochrome_b_N"/>
    <property type="match status" value="1"/>
</dbReference>
<evidence type="ECO:0000259" key="21">
    <source>
        <dbReference type="PROSITE" id="PS51003"/>
    </source>
</evidence>
<feature type="transmembrane region" description="Helical" evidence="19">
    <location>
        <begin position="142"/>
        <end position="163"/>
    </location>
</feature>
<feature type="transmembrane region" description="Helical" evidence="19">
    <location>
        <begin position="113"/>
        <end position="135"/>
    </location>
</feature>
<feature type="transmembrane region" description="Helical" evidence="19">
    <location>
        <begin position="290"/>
        <end position="310"/>
    </location>
</feature>
<dbReference type="InterPro" id="IPR030689">
    <property type="entry name" value="Cytochrome_b"/>
</dbReference>
<evidence type="ECO:0000256" key="6">
    <source>
        <dbReference type="ARBA" id="ARBA00022617"/>
    </source>
</evidence>
<dbReference type="PROSITE" id="PS51003">
    <property type="entry name" value="CYTB_CTER"/>
    <property type="match status" value="1"/>
</dbReference>
<evidence type="ECO:0000256" key="15">
    <source>
        <dbReference type="ARBA" id="ARBA00023128"/>
    </source>
</evidence>
<dbReference type="InterPro" id="IPR048260">
    <property type="entry name" value="Cytochrome_b_C_euk/bac"/>
</dbReference>
<comment type="similarity">
    <text evidence="19">Belongs to the cytochrome b family.</text>
</comment>
<dbReference type="PANTHER" id="PTHR19271">
    <property type="entry name" value="CYTOCHROME B"/>
    <property type="match status" value="1"/>
</dbReference>
<dbReference type="Gene3D" id="1.20.810.10">
    <property type="entry name" value="Cytochrome Bc1 Complex, Chain C"/>
    <property type="match status" value="1"/>
</dbReference>
<keyword evidence="8 19" id="KW-0812">Transmembrane</keyword>
<feature type="binding site" description="axial binding residue" evidence="18">
    <location>
        <position position="184"/>
    </location>
    <ligand>
        <name>heme b</name>
        <dbReference type="ChEBI" id="CHEBI:60344"/>
        <label>b562</label>
    </ligand>
    <ligandPart>
        <name>Fe</name>
        <dbReference type="ChEBI" id="CHEBI:18248"/>
    </ligandPart>
</feature>
<dbReference type="GO" id="GO:0045275">
    <property type="term" value="C:respiratory chain complex III"/>
    <property type="evidence" value="ECO:0007669"/>
    <property type="project" value="InterPro"/>
</dbReference>
<evidence type="ECO:0000256" key="12">
    <source>
        <dbReference type="ARBA" id="ARBA00022989"/>
    </source>
</evidence>
<feature type="binding site" evidence="17">
    <location>
        <position position="203"/>
    </location>
    <ligand>
        <name>a ubiquinone</name>
        <dbReference type="ChEBI" id="CHEBI:16389"/>
    </ligand>
</feature>
<evidence type="ECO:0000256" key="17">
    <source>
        <dbReference type="PIRSR" id="PIRSR038885-1"/>
    </source>
</evidence>
<keyword evidence="7 19" id="KW-0679">Respiratory chain</keyword>
<dbReference type="CDD" id="cd00290">
    <property type="entry name" value="cytochrome_b_C"/>
    <property type="match status" value="1"/>
</dbReference>
<evidence type="ECO:0000256" key="1">
    <source>
        <dbReference type="ARBA" id="ARBA00002566"/>
    </source>
</evidence>